<reference evidence="2" key="3">
    <citation type="submission" date="2025-08" db="UniProtKB">
        <authorList>
            <consortium name="Ensembl"/>
        </authorList>
    </citation>
    <scope>IDENTIFICATION</scope>
</reference>
<evidence type="ECO:0000256" key="1">
    <source>
        <dbReference type="SAM" id="MobiDB-lite"/>
    </source>
</evidence>
<keyword evidence="3" id="KW-1185">Reference proteome</keyword>
<dbReference type="Proteomes" id="UP000018467">
    <property type="component" value="Unassembled WGS sequence"/>
</dbReference>
<sequence length="131" mass="14672">MLSFSLSPAFPVFRMRSDPARSTKWNLEERICRLPPVARKPPRRCSMMAAVCRAVFPDSKRLNTSSSPSTSHSFTPHRTMGKNRKDHFHMRIIQGLQSGQCNLDWIPSVSCAVGGEEPGRNATGYIPGKKQ</sequence>
<reference evidence="3" key="2">
    <citation type="journal article" date="2014" name="Nat. Commun.">
        <title>The cavefish genome reveals candidate genes for eye loss.</title>
        <authorList>
            <person name="McGaugh S.E."/>
            <person name="Gross J.B."/>
            <person name="Aken B."/>
            <person name="Blin M."/>
            <person name="Borowsky R."/>
            <person name="Chalopin D."/>
            <person name="Hinaux H."/>
            <person name="Jeffery W.R."/>
            <person name="Keene A."/>
            <person name="Ma L."/>
            <person name="Minx P."/>
            <person name="Murphy D."/>
            <person name="O'Quin K.E."/>
            <person name="Retaux S."/>
            <person name="Rohner N."/>
            <person name="Searle S.M."/>
            <person name="Stahl B.A."/>
            <person name="Tabin C."/>
            <person name="Volff J.N."/>
            <person name="Yoshizawa M."/>
            <person name="Warren W.C."/>
        </authorList>
    </citation>
    <scope>NUCLEOTIDE SEQUENCE [LARGE SCALE GENOMIC DNA]</scope>
    <source>
        <strain evidence="3">female</strain>
    </source>
</reference>
<accession>A0A3B1KD17</accession>
<reference evidence="3" key="1">
    <citation type="submission" date="2013-03" db="EMBL/GenBank/DDBJ databases">
        <authorList>
            <person name="Jeffery W."/>
            <person name="Warren W."/>
            <person name="Wilson R.K."/>
        </authorList>
    </citation>
    <scope>NUCLEOTIDE SEQUENCE</scope>
    <source>
        <strain evidence="3">female</strain>
    </source>
</reference>
<dbReference type="InParanoid" id="A0A3B1KD17"/>
<evidence type="ECO:0000313" key="2">
    <source>
        <dbReference type="Ensembl" id="ENSAMXP00000051589.1"/>
    </source>
</evidence>
<dbReference type="AlphaFoldDB" id="A0A3B1KD17"/>
<feature type="region of interest" description="Disordered" evidence="1">
    <location>
        <begin position="61"/>
        <end position="83"/>
    </location>
</feature>
<reference evidence="2" key="4">
    <citation type="submission" date="2025-09" db="UniProtKB">
        <authorList>
            <consortium name="Ensembl"/>
        </authorList>
    </citation>
    <scope>IDENTIFICATION</scope>
</reference>
<organism evidence="2 3">
    <name type="scientific">Astyanax mexicanus</name>
    <name type="common">Blind cave fish</name>
    <name type="synonym">Astyanax fasciatus mexicanus</name>
    <dbReference type="NCBI Taxonomy" id="7994"/>
    <lineage>
        <taxon>Eukaryota</taxon>
        <taxon>Metazoa</taxon>
        <taxon>Chordata</taxon>
        <taxon>Craniata</taxon>
        <taxon>Vertebrata</taxon>
        <taxon>Euteleostomi</taxon>
        <taxon>Actinopterygii</taxon>
        <taxon>Neopterygii</taxon>
        <taxon>Teleostei</taxon>
        <taxon>Ostariophysi</taxon>
        <taxon>Characiformes</taxon>
        <taxon>Characoidei</taxon>
        <taxon>Acestrorhamphidae</taxon>
        <taxon>Acestrorhamphinae</taxon>
        <taxon>Astyanax</taxon>
    </lineage>
</organism>
<feature type="compositionally biased region" description="Low complexity" evidence="1">
    <location>
        <begin position="64"/>
        <end position="77"/>
    </location>
</feature>
<proteinExistence type="predicted"/>
<dbReference type="Ensembl" id="ENSAMXT00000051052.1">
    <property type="protein sequence ID" value="ENSAMXP00000051589.1"/>
    <property type="gene ID" value="ENSAMXG00000037959.1"/>
</dbReference>
<dbReference type="GeneTree" id="ENSGT00940000177011"/>
<protein>
    <submittedName>
        <fullName evidence="2">Uncharacterized protein</fullName>
    </submittedName>
</protein>
<evidence type="ECO:0000313" key="3">
    <source>
        <dbReference type="Proteomes" id="UP000018467"/>
    </source>
</evidence>
<name>A0A3B1KD17_ASTMX</name>